<dbReference type="PROSITE" id="PS50142">
    <property type="entry name" value="RNASE_3_2"/>
    <property type="match status" value="2"/>
</dbReference>
<dbReference type="CDD" id="cd00610">
    <property type="entry name" value="OAT_like"/>
    <property type="match status" value="1"/>
</dbReference>
<comment type="similarity">
    <text evidence="7">Belongs to the helicase family. Dicer subfamily.</text>
</comment>
<dbReference type="Proteomes" id="UP000623467">
    <property type="component" value="Unassembled WGS sequence"/>
</dbReference>
<dbReference type="Gene3D" id="3.90.1150.10">
    <property type="entry name" value="Aspartate Aminotransferase, domain 1"/>
    <property type="match status" value="1"/>
</dbReference>
<evidence type="ECO:0000256" key="1">
    <source>
        <dbReference type="ARBA" id="ARBA00022737"/>
    </source>
</evidence>
<dbReference type="InterPro" id="IPR036389">
    <property type="entry name" value="RNase_III_sf"/>
</dbReference>
<dbReference type="InterPro" id="IPR015422">
    <property type="entry name" value="PyrdxlP-dep_Trfase_small"/>
</dbReference>
<evidence type="ECO:0000313" key="13">
    <source>
        <dbReference type="EMBL" id="KAF7374848.1"/>
    </source>
</evidence>
<dbReference type="GO" id="GO:0005737">
    <property type="term" value="C:cytoplasm"/>
    <property type="evidence" value="ECO:0007669"/>
    <property type="project" value="TreeGrafter"/>
</dbReference>
<evidence type="ECO:0000313" key="14">
    <source>
        <dbReference type="Proteomes" id="UP000623467"/>
    </source>
</evidence>
<dbReference type="GO" id="GO:0030170">
    <property type="term" value="F:pyridoxal phosphate binding"/>
    <property type="evidence" value="ECO:0007669"/>
    <property type="project" value="InterPro"/>
</dbReference>
<evidence type="ECO:0000259" key="12">
    <source>
        <dbReference type="PROSITE" id="PS51327"/>
    </source>
</evidence>
<dbReference type="GO" id="GO:0030422">
    <property type="term" value="P:siRNA processing"/>
    <property type="evidence" value="ECO:0007669"/>
    <property type="project" value="TreeGrafter"/>
</dbReference>
<dbReference type="Pfam" id="PF00271">
    <property type="entry name" value="Helicase_C"/>
    <property type="match status" value="1"/>
</dbReference>
<evidence type="ECO:0000259" key="10">
    <source>
        <dbReference type="PROSITE" id="PS51192"/>
    </source>
</evidence>
<dbReference type="Gene3D" id="3.40.640.10">
    <property type="entry name" value="Type I PLP-dependent aspartate aminotransferase-like (Major domain)"/>
    <property type="match status" value="1"/>
</dbReference>
<evidence type="ECO:0008006" key="15">
    <source>
        <dbReference type="Google" id="ProtNLM"/>
    </source>
</evidence>
<accession>A0A8H7DJQ5</accession>
<dbReference type="InterPro" id="IPR005814">
    <property type="entry name" value="Aminotrans_3"/>
</dbReference>
<keyword evidence="6" id="KW-0663">Pyridoxal phosphate</keyword>
<keyword evidence="14" id="KW-1185">Reference proteome</keyword>
<dbReference type="InterPro" id="IPR014001">
    <property type="entry name" value="Helicase_ATP-bd"/>
</dbReference>
<dbReference type="InterPro" id="IPR027417">
    <property type="entry name" value="P-loop_NTPase"/>
</dbReference>
<dbReference type="PROSITE" id="PS51194">
    <property type="entry name" value="HELICASE_CTER"/>
    <property type="match status" value="1"/>
</dbReference>
<dbReference type="InterPro" id="IPR015421">
    <property type="entry name" value="PyrdxlP-dep_Trfase_major"/>
</dbReference>
<dbReference type="Gene3D" id="1.10.1520.10">
    <property type="entry name" value="Ribonuclease III domain"/>
    <property type="match status" value="2"/>
</dbReference>
<feature type="domain" description="Helicase ATP-binding" evidence="10">
    <location>
        <begin position="513"/>
        <end position="677"/>
    </location>
</feature>
<proteinExistence type="inferred from homology"/>
<dbReference type="InterPro" id="IPR005034">
    <property type="entry name" value="Dicer_dimerisation"/>
</dbReference>
<reference evidence="13" key="1">
    <citation type="submission" date="2020-05" db="EMBL/GenBank/DDBJ databases">
        <title>Mycena genomes resolve the evolution of fungal bioluminescence.</title>
        <authorList>
            <person name="Tsai I.J."/>
        </authorList>
    </citation>
    <scope>NUCLEOTIDE SEQUENCE</scope>
    <source>
        <strain evidence="13">160909Yilan</strain>
    </source>
</reference>
<feature type="compositionally biased region" description="Polar residues" evidence="8">
    <location>
        <begin position="1"/>
        <end position="16"/>
    </location>
</feature>
<dbReference type="Gene3D" id="3.40.50.300">
    <property type="entry name" value="P-loop containing nucleotide triphosphate hydrolases"/>
    <property type="match status" value="2"/>
</dbReference>
<evidence type="ECO:0000256" key="4">
    <source>
        <dbReference type="ARBA" id="ARBA00022806"/>
    </source>
</evidence>
<evidence type="ECO:0000256" key="7">
    <source>
        <dbReference type="PROSITE-ProRule" id="PRU00657"/>
    </source>
</evidence>
<dbReference type="SMART" id="SM00487">
    <property type="entry name" value="DEXDc"/>
    <property type="match status" value="1"/>
</dbReference>
<keyword evidence="2" id="KW-0547">Nucleotide-binding</keyword>
<keyword evidence="7" id="KW-0694">RNA-binding</keyword>
<dbReference type="GO" id="GO:0008483">
    <property type="term" value="F:transaminase activity"/>
    <property type="evidence" value="ECO:0007669"/>
    <property type="project" value="InterPro"/>
</dbReference>
<dbReference type="PANTHER" id="PTHR14950">
    <property type="entry name" value="DICER-RELATED"/>
    <property type="match status" value="1"/>
</dbReference>
<evidence type="ECO:0000256" key="8">
    <source>
        <dbReference type="SAM" id="MobiDB-lite"/>
    </source>
</evidence>
<evidence type="ECO:0000259" key="11">
    <source>
        <dbReference type="PROSITE" id="PS51194"/>
    </source>
</evidence>
<feature type="compositionally biased region" description="Basic residues" evidence="8">
    <location>
        <begin position="1914"/>
        <end position="1927"/>
    </location>
</feature>
<keyword evidence="4" id="KW-0347">Helicase</keyword>
<dbReference type="Pfam" id="PF03368">
    <property type="entry name" value="Dicer_dimer"/>
    <property type="match status" value="1"/>
</dbReference>
<feature type="domain" description="RNase III" evidence="9">
    <location>
        <begin position="1387"/>
        <end position="1558"/>
    </location>
</feature>
<evidence type="ECO:0000256" key="5">
    <source>
        <dbReference type="ARBA" id="ARBA00022840"/>
    </source>
</evidence>
<feature type="domain" description="RNase III" evidence="9">
    <location>
        <begin position="1600"/>
        <end position="1798"/>
    </location>
</feature>
<dbReference type="OrthoDB" id="416741at2759"/>
<name>A0A8H7DJQ5_9AGAR</name>
<protein>
    <recommendedName>
        <fullName evidence="15">Dicer-like protein 2</fullName>
    </recommendedName>
</protein>
<dbReference type="SMART" id="SM00535">
    <property type="entry name" value="RIBOc"/>
    <property type="match status" value="2"/>
</dbReference>
<keyword evidence="1" id="KW-0677">Repeat</keyword>
<organism evidence="13 14">
    <name type="scientific">Mycena sanguinolenta</name>
    <dbReference type="NCBI Taxonomy" id="230812"/>
    <lineage>
        <taxon>Eukaryota</taxon>
        <taxon>Fungi</taxon>
        <taxon>Dikarya</taxon>
        <taxon>Basidiomycota</taxon>
        <taxon>Agaricomycotina</taxon>
        <taxon>Agaricomycetes</taxon>
        <taxon>Agaricomycetidae</taxon>
        <taxon>Agaricales</taxon>
        <taxon>Marasmiineae</taxon>
        <taxon>Mycenaceae</taxon>
        <taxon>Mycena</taxon>
    </lineage>
</organism>
<evidence type="ECO:0000256" key="6">
    <source>
        <dbReference type="ARBA" id="ARBA00022898"/>
    </source>
</evidence>
<dbReference type="Pfam" id="PF00270">
    <property type="entry name" value="DEAD"/>
    <property type="match status" value="1"/>
</dbReference>
<dbReference type="InterPro" id="IPR038248">
    <property type="entry name" value="Dicer_dimer_sf"/>
</dbReference>
<dbReference type="SUPFAM" id="SSF53383">
    <property type="entry name" value="PLP-dependent transferases"/>
    <property type="match status" value="1"/>
</dbReference>
<feature type="region of interest" description="Disordered" evidence="8">
    <location>
        <begin position="1904"/>
        <end position="1927"/>
    </location>
</feature>
<feature type="domain" description="Dicer dsRNA-binding fold" evidence="12">
    <location>
        <begin position="994"/>
        <end position="1104"/>
    </location>
</feature>
<dbReference type="InterPro" id="IPR000999">
    <property type="entry name" value="RNase_III_dom"/>
</dbReference>
<dbReference type="Pfam" id="PF00636">
    <property type="entry name" value="Ribonuclease_3"/>
    <property type="match status" value="2"/>
</dbReference>
<sequence>MSPALISSPSEPSTNGKAAPRPTSILHRTPWIPPVAVAAEGSYIELESGQKLFDAVGGAAVACVGMGHPAVNKALKEQIDRVPYVYNMQLSNQPAEELAKFITENSNGAFELCGFASGGSEAMEGVIKLARHARTLSRGNCLSMGTPSRPFPLRTIPRAAPHMPPILDTEHFHHVSPAYAKRFKLPEESEADYVERLRAELEARFIELGPDTVIGFVAETVVGATTGVLPAPKGYFKAMKSVCDKYGALFILDEVMSGMGRMGTMHAWESFGDGVASQPTLLQPDIQAVAKGLGGGYATIGAVLMSKRIVDGLRDSSGLWKHGHTYQANPLACAASLAVQKVIRDENLLENCRIQGAYLEKLLKARLQGPNSLSAPFTFDIRGGGGFWGIEFDFDCPEAATLDFKGQQFAMLVQAHALESGIVIMGMTGGANLQGTKGDVILLAPAYNVTAQEVEKIAEMFGESVDAVLKAHRFFGAYGCGIRLWRLPLTFNLGHLFLFHLNPFEMTEDGPIAPPLKDQSNIIIAMDTGSGKTHIAVLRMKLEAEREPKKLSWFLAPTTALCEQQKSVIQGAIAVPVGLISGSIYPDQWKDKALWQTVLKTYRIMVSTPQVLLDALHHAYIILGTDIGLLIFDEAHHADFQTYKGQNIRPMVLGLTASPIYGGNVITAFRTIEGNLDSTICAPRREREELKTFVHRPIFKSVVYRKDPSPFSTNLASFNFILQSLDIEEDPYVLGLRRKLAKTTPQTMEYTRFDQLLSKTILNKSSYTHRSLQDVANTADAICQDIGPWAADWFICQAIGQAKAAISAFNNAVFEMPNNEKTYLKNILDQIVVTPVSYGFEDIVDESSDKKCYLTIPRPKTFFSVGCLVGAAGSGMKFSVLDITRTFLKFQNETLKDFQAGKKNLIVTTAVAEEGIDLQACGSVIRWDPPPNMPSWAQSRGRARRKRSTFTLMFEQDSAEQKTVNDWEKLEREMVALYNDASRDINALLTLDSAVSHLNHFCALIPNSGHVDYRPLYDIDPPELPEGWHSNRSTKIEPYSGPYGAKVTLPRLLPRELRVFETDRVHSTKASAYRHAAFYAYRALYENGLLNDHLLPFTSVMEPELEEEVKALLAQVERRAGMAKVSLQMDPWAPVDTPSVWYTSELVITNLPPMLVFTHSKPTQWSGRDGPMLHQPGCQQFVTLRPVPLEVSSEMISRAREYTRRLFWSVNGSRMSWDDLDFSYLFLPPNGSDDEGWNARRLWHARTNPTEEPFSTNALAFGQAFSYPDDLTMVRNGRKFGKAFEFVRWRFDTLSPEEEADMRLIYSRFPDLEITYPVLVVQNYPPRTNFLLPIPEKTSPPPPPKQFHLLPRMTYVTLCSEVEMQYGFLLPSVLRSMAMSMTANSLRDTLFADLALSTVPERLLTTAICAPMSQEKFNYQVGPIVSWTALAKANVEKQRLETLGDTVLKFMSSIQLLAEYPLWHEGYLTQKMGHSVSNVRLAKENIKHKLYQWIIRDRLLGKKWRPSYFTEGGKELVRVQDEVPVDAKGKKAKSQELSTKVLADVVESLIGAVYLHGGFDYAFMCTRFFDLGIKWEPLPQRIETMLNRVETYPDLPLHQLEPVERMLGYTFTHKLLLVEALTHASYQQDLRTISYERLEFCGDAVLDMIMTDFLYRAEGKEYSPGHMHLRKSAMVNGHTLAFFCLKTHIDVPTSMPGPNASTPAGSSRRRRRREDVRIEMHTGMQTIHLWQCLLHSNPRIIDEQKATVKRFALRRAEIEAAFASGAIFPWAALARMQAPKFLSDMVESILGAVFLDSEGNLDAVRGVLRKMGHLDLLERVVREDVQVLHPVSQLSIWAGKNGKKLEWAYTETEELGKKQISCAVVLDGEVVEESRVTDEYRGKLTKEEVRLAATEEAFKLFQSRDVNAEDATPKRRASTKRKREPSA</sequence>
<dbReference type="GO" id="GO:0004386">
    <property type="term" value="F:helicase activity"/>
    <property type="evidence" value="ECO:0007669"/>
    <property type="project" value="UniProtKB-KW"/>
</dbReference>
<dbReference type="SMART" id="SM00490">
    <property type="entry name" value="HELICc"/>
    <property type="match status" value="1"/>
</dbReference>
<keyword evidence="5" id="KW-0067">ATP-binding</keyword>
<feature type="domain" description="Helicase C-terminal" evidence="11">
    <location>
        <begin position="819"/>
        <end position="986"/>
    </location>
</feature>
<dbReference type="CDD" id="cd00593">
    <property type="entry name" value="RIBOc"/>
    <property type="match status" value="2"/>
</dbReference>
<dbReference type="SUPFAM" id="SSF69065">
    <property type="entry name" value="RNase III domain-like"/>
    <property type="match status" value="2"/>
</dbReference>
<comment type="caution">
    <text evidence="13">The sequence shown here is derived from an EMBL/GenBank/DDBJ whole genome shotgun (WGS) entry which is preliminary data.</text>
</comment>
<dbReference type="Pfam" id="PF00202">
    <property type="entry name" value="Aminotran_3"/>
    <property type="match status" value="1"/>
</dbReference>
<gene>
    <name evidence="13" type="ORF">MSAN_00370800</name>
</gene>
<dbReference type="GO" id="GO:0003723">
    <property type="term" value="F:RNA binding"/>
    <property type="evidence" value="ECO:0007669"/>
    <property type="project" value="UniProtKB-UniRule"/>
</dbReference>
<dbReference type="GO" id="GO:0005634">
    <property type="term" value="C:nucleus"/>
    <property type="evidence" value="ECO:0007669"/>
    <property type="project" value="TreeGrafter"/>
</dbReference>
<evidence type="ECO:0000256" key="3">
    <source>
        <dbReference type="ARBA" id="ARBA00022801"/>
    </source>
</evidence>
<dbReference type="InterPro" id="IPR011545">
    <property type="entry name" value="DEAD/DEAH_box_helicase_dom"/>
</dbReference>
<evidence type="ECO:0000259" key="9">
    <source>
        <dbReference type="PROSITE" id="PS50142"/>
    </source>
</evidence>
<dbReference type="PROSITE" id="PS51327">
    <property type="entry name" value="DICER_DSRBF"/>
    <property type="match status" value="1"/>
</dbReference>
<dbReference type="InterPro" id="IPR001650">
    <property type="entry name" value="Helicase_C-like"/>
</dbReference>
<dbReference type="SUPFAM" id="SSF52540">
    <property type="entry name" value="P-loop containing nucleoside triphosphate hydrolases"/>
    <property type="match status" value="1"/>
</dbReference>
<keyword evidence="3" id="KW-0378">Hydrolase</keyword>
<dbReference type="Gene3D" id="3.30.160.380">
    <property type="entry name" value="Dicer dimerisation domain"/>
    <property type="match status" value="1"/>
</dbReference>
<dbReference type="InterPro" id="IPR015424">
    <property type="entry name" value="PyrdxlP-dep_Trfase"/>
</dbReference>
<dbReference type="PANTHER" id="PTHR14950:SF37">
    <property type="entry name" value="ENDORIBONUCLEASE DICER"/>
    <property type="match status" value="1"/>
</dbReference>
<feature type="region of interest" description="Disordered" evidence="8">
    <location>
        <begin position="1"/>
        <end position="26"/>
    </location>
</feature>
<dbReference type="EMBL" id="JACAZH010000002">
    <property type="protein sequence ID" value="KAF7374848.1"/>
    <property type="molecule type" value="Genomic_DNA"/>
</dbReference>
<dbReference type="PROSITE" id="PS51192">
    <property type="entry name" value="HELICASE_ATP_BIND_1"/>
    <property type="match status" value="1"/>
</dbReference>
<dbReference type="GO" id="GO:0005524">
    <property type="term" value="F:ATP binding"/>
    <property type="evidence" value="ECO:0007669"/>
    <property type="project" value="UniProtKB-KW"/>
</dbReference>
<evidence type="ECO:0000256" key="2">
    <source>
        <dbReference type="ARBA" id="ARBA00022741"/>
    </source>
</evidence>
<dbReference type="GO" id="GO:0004525">
    <property type="term" value="F:ribonuclease III activity"/>
    <property type="evidence" value="ECO:0007669"/>
    <property type="project" value="InterPro"/>
</dbReference>